<evidence type="ECO:0000256" key="1">
    <source>
        <dbReference type="SAM" id="MobiDB-lite"/>
    </source>
</evidence>
<dbReference type="KEGG" id="aoi:AORI_3284"/>
<evidence type="ECO:0000256" key="2">
    <source>
        <dbReference type="SAM" id="Phobius"/>
    </source>
</evidence>
<feature type="transmembrane region" description="Helical" evidence="2">
    <location>
        <begin position="146"/>
        <end position="169"/>
    </location>
</feature>
<feature type="compositionally biased region" description="Polar residues" evidence="1">
    <location>
        <begin position="1"/>
        <end position="13"/>
    </location>
</feature>
<feature type="transmembrane region" description="Helical" evidence="2">
    <location>
        <begin position="474"/>
        <end position="492"/>
    </location>
</feature>
<feature type="transmembrane region" description="Helical" evidence="2">
    <location>
        <begin position="442"/>
        <end position="467"/>
    </location>
</feature>
<dbReference type="HOGENOM" id="CLU_036785_2_0_11"/>
<name>R4SQY6_9PSEU</name>
<feature type="transmembrane region" description="Helical" evidence="2">
    <location>
        <begin position="209"/>
        <end position="233"/>
    </location>
</feature>
<accession>R4SQY6</accession>
<feature type="transmembrane region" description="Helical" evidence="2">
    <location>
        <begin position="406"/>
        <end position="430"/>
    </location>
</feature>
<feature type="transmembrane region" description="Helical" evidence="2">
    <location>
        <begin position="361"/>
        <end position="385"/>
    </location>
</feature>
<reference evidence="3 4" key="1">
    <citation type="journal article" date="2013" name="BMC Genomics">
        <title>ContigScape: a Cytoscape plugin facilitating microbial genome gap closing.</title>
        <authorList>
            <person name="Tang B."/>
            <person name="Wang Q."/>
            <person name="Yang M."/>
            <person name="Xie F."/>
            <person name="Zhu Y."/>
            <person name="Zhuo Y."/>
            <person name="Wang S."/>
            <person name="Gao H."/>
            <person name="Ding X."/>
            <person name="Zhang L."/>
            <person name="Zhao G."/>
            <person name="Zheng H."/>
        </authorList>
    </citation>
    <scope>NUCLEOTIDE SEQUENCE [LARGE SCALE GENOMIC DNA]</scope>
    <source>
        <strain evidence="3 4">HCCB10007</strain>
    </source>
</reference>
<organism evidence="3 4">
    <name type="scientific">Amycolatopsis keratiniphila</name>
    <dbReference type="NCBI Taxonomy" id="129921"/>
    <lineage>
        <taxon>Bacteria</taxon>
        <taxon>Bacillati</taxon>
        <taxon>Actinomycetota</taxon>
        <taxon>Actinomycetes</taxon>
        <taxon>Pseudonocardiales</taxon>
        <taxon>Pseudonocardiaceae</taxon>
        <taxon>Amycolatopsis</taxon>
        <taxon>Amycolatopsis japonica group</taxon>
    </lineage>
</organism>
<proteinExistence type="predicted"/>
<feature type="region of interest" description="Disordered" evidence="1">
    <location>
        <begin position="1"/>
        <end position="23"/>
    </location>
</feature>
<evidence type="ECO:0000313" key="3">
    <source>
        <dbReference type="EMBL" id="AGM05869.1"/>
    </source>
</evidence>
<dbReference type="AlphaFoldDB" id="R4SQY6"/>
<dbReference type="Proteomes" id="UP000013968">
    <property type="component" value="Chromosome"/>
</dbReference>
<sequence>MTTAPAETVSPRSDSAPGTERSAGAAVTLHFARRIRRGALLVGLAAAGMSAVVAGQYQTTFAGELNGAALRALAENPAIRILFGPPVALDDPGGFTVWRTGTPVQILTGVWASLAATRLTRGEEDSGRAEMLLAGRVRAIDPLTRVLAVLGAASALIAAAVAIALLVTGTQPGGAVIHAAGLFGVTMTFAAAGAFAGQLMPSRAAATGLAVAALGAGLFLRMLADGVGALSWASWVTPFGLTANAAPYADNRIVPLLVLALFPALLTTAAVIACSHRDVGRGVLNPSGRRRPRVRLLGSVTGFAARRAARPTAAWALAIGAYFLLVGVLIASILRFMRENARFAELAAAAGFGGLGTAEGFAAAMFSLLTIPVGLYAATRIAAFATAETDRRLTPLLALPLSRRRIVLTELLITGLGVLGLLVVAGLALWCGATVADAPLRLTAALAGAVNVAPVALLALGTAALALGWAPRAVAALGALPVAGGFLLTVILQSTQGPAWPTHLSPYTYLASVPGAPPDWSATASLLLVSGALIVLGVLGHQRRDLNT</sequence>
<protein>
    <submittedName>
        <fullName evidence="3">Putative exporter of polyketide antibiotics-like protein</fullName>
    </submittedName>
</protein>
<dbReference type="RefSeq" id="WP_016333635.1">
    <property type="nucleotide sequence ID" value="NC_021252.1"/>
</dbReference>
<keyword evidence="2" id="KW-0472">Membrane</keyword>
<feature type="transmembrane region" description="Helical" evidence="2">
    <location>
        <begin position="313"/>
        <end position="334"/>
    </location>
</feature>
<keyword evidence="2" id="KW-1133">Transmembrane helix</keyword>
<keyword evidence="4" id="KW-1185">Reference proteome</keyword>
<feature type="transmembrane region" description="Helical" evidence="2">
    <location>
        <begin position="175"/>
        <end position="197"/>
    </location>
</feature>
<dbReference type="PATRIC" id="fig|1156913.3.peg.3365"/>
<evidence type="ECO:0000313" key="4">
    <source>
        <dbReference type="Proteomes" id="UP000013968"/>
    </source>
</evidence>
<dbReference type="EMBL" id="CP003410">
    <property type="protein sequence ID" value="AGM05869.1"/>
    <property type="molecule type" value="Genomic_DNA"/>
</dbReference>
<gene>
    <name evidence="3" type="ORF">AORI_3284</name>
</gene>
<keyword evidence="2" id="KW-0812">Transmembrane</keyword>
<feature type="transmembrane region" description="Helical" evidence="2">
    <location>
        <begin position="253"/>
        <end position="274"/>
    </location>
</feature>
<feature type="transmembrane region" description="Helical" evidence="2">
    <location>
        <begin position="520"/>
        <end position="539"/>
    </location>
</feature>